<protein>
    <recommendedName>
        <fullName evidence="10">Dynein assembly factor 1, axonemal homolog</fullName>
    </recommendedName>
</protein>
<keyword evidence="7" id="KW-0966">Cell projection</keyword>
<keyword evidence="5" id="KW-0677">Repeat</keyword>
<dbReference type="SUPFAM" id="SSF52058">
    <property type="entry name" value="L domain-like"/>
    <property type="match status" value="1"/>
</dbReference>
<keyword evidence="3" id="KW-0963">Cytoplasm</keyword>
<sequence>MKTKHHKKGKHEKNHFRARKLGEVLKDWHHMHYELLSEAREVILRGIWPPINAMDDSLQYLEECVVLSLSMNMIEKISHLWGLKNLKVLSLAQNNIKSLDGLEEVGSTLEVLIIARNFLKDTKGIEKLIKLKELDISYNYINQPIEFYRLISCQELKSLAFKENPFAEKYPDNIWRQEALKVLPNLETLDYIKVEDHERSEYLPMSEFFKLKGDMIIDSPKYMIYNDIFKEAMEKVLHAKDNKNDEEQFDSSNSLLSMQYII</sequence>
<dbReference type="GO" id="GO:0005929">
    <property type="term" value="C:cilium"/>
    <property type="evidence" value="ECO:0007669"/>
    <property type="project" value="UniProtKB-SubCell"/>
</dbReference>
<dbReference type="Proteomes" id="UP001152798">
    <property type="component" value="Chromosome 6"/>
</dbReference>
<comment type="subcellular location">
    <subcellularLocation>
        <location evidence="1">Cell projection</location>
        <location evidence="1">Cilium</location>
    </subcellularLocation>
    <subcellularLocation>
        <location evidence="2">Cytoplasm</location>
        <location evidence="2">Cytoskeleton</location>
    </subcellularLocation>
</comment>
<dbReference type="Pfam" id="PF12799">
    <property type="entry name" value="LRR_4"/>
    <property type="match status" value="1"/>
</dbReference>
<dbReference type="GO" id="GO:0045504">
    <property type="term" value="F:dynein heavy chain binding"/>
    <property type="evidence" value="ECO:0007669"/>
    <property type="project" value="TreeGrafter"/>
</dbReference>
<accession>A0A9P0MT79</accession>
<dbReference type="GO" id="GO:0043014">
    <property type="term" value="F:alpha-tubulin binding"/>
    <property type="evidence" value="ECO:0007669"/>
    <property type="project" value="TreeGrafter"/>
</dbReference>
<evidence type="ECO:0000256" key="4">
    <source>
        <dbReference type="ARBA" id="ARBA00022614"/>
    </source>
</evidence>
<name>A0A9P0MT79_NEZVI</name>
<keyword evidence="6" id="KW-0206">Cytoskeleton</keyword>
<evidence type="ECO:0000256" key="5">
    <source>
        <dbReference type="ARBA" id="ARBA00022737"/>
    </source>
</evidence>
<evidence type="ECO:0000256" key="1">
    <source>
        <dbReference type="ARBA" id="ARBA00004138"/>
    </source>
</evidence>
<evidence type="ECO:0000313" key="8">
    <source>
        <dbReference type="EMBL" id="CAH1406298.1"/>
    </source>
</evidence>
<reference evidence="8" key="1">
    <citation type="submission" date="2022-01" db="EMBL/GenBank/DDBJ databases">
        <authorList>
            <person name="King R."/>
        </authorList>
    </citation>
    <scope>NUCLEOTIDE SEQUENCE</scope>
</reference>
<dbReference type="Gene3D" id="3.80.10.10">
    <property type="entry name" value="Ribonuclease Inhibitor"/>
    <property type="match status" value="1"/>
</dbReference>
<dbReference type="GO" id="GO:0036158">
    <property type="term" value="P:outer dynein arm assembly"/>
    <property type="evidence" value="ECO:0007669"/>
    <property type="project" value="TreeGrafter"/>
</dbReference>
<dbReference type="GO" id="GO:0005856">
    <property type="term" value="C:cytoskeleton"/>
    <property type="evidence" value="ECO:0007669"/>
    <property type="project" value="UniProtKB-SubCell"/>
</dbReference>
<proteinExistence type="predicted"/>
<organism evidence="8 9">
    <name type="scientific">Nezara viridula</name>
    <name type="common">Southern green stink bug</name>
    <name type="synonym">Cimex viridulus</name>
    <dbReference type="NCBI Taxonomy" id="85310"/>
    <lineage>
        <taxon>Eukaryota</taxon>
        <taxon>Metazoa</taxon>
        <taxon>Ecdysozoa</taxon>
        <taxon>Arthropoda</taxon>
        <taxon>Hexapoda</taxon>
        <taxon>Insecta</taxon>
        <taxon>Pterygota</taxon>
        <taxon>Neoptera</taxon>
        <taxon>Paraneoptera</taxon>
        <taxon>Hemiptera</taxon>
        <taxon>Heteroptera</taxon>
        <taxon>Panheteroptera</taxon>
        <taxon>Pentatomomorpha</taxon>
        <taxon>Pentatomoidea</taxon>
        <taxon>Pentatomidae</taxon>
        <taxon>Pentatominae</taxon>
        <taxon>Nezara</taxon>
    </lineage>
</organism>
<keyword evidence="4" id="KW-0433">Leucine-rich repeat</keyword>
<dbReference type="OrthoDB" id="430293at2759"/>
<dbReference type="InterPro" id="IPR025875">
    <property type="entry name" value="Leu-rich_rpt_4"/>
</dbReference>
<dbReference type="PANTHER" id="PTHR15454:SF73">
    <property type="entry name" value="DYNEIN AXONEMAL LIGHT CHAIN 1"/>
    <property type="match status" value="1"/>
</dbReference>
<dbReference type="PANTHER" id="PTHR15454">
    <property type="entry name" value="NISCHARIN RELATED"/>
    <property type="match status" value="1"/>
</dbReference>
<evidence type="ECO:0000256" key="2">
    <source>
        <dbReference type="ARBA" id="ARBA00004245"/>
    </source>
</evidence>
<evidence type="ECO:0000256" key="3">
    <source>
        <dbReference type="ARBA" id="ARBA00022490"/>
    </source>
</evidence>
<keyword evidence="9" id="KW-1185">Reference proteome</keyword>
<dbReference type="GO" id="GO:0005737">
    <property type="term" value="C:cytoplasm"/>
    <property type="evidence" value="ECO:0007669"/>
    <property type="project" value="TreeGrafter"/>
</dbReference>
<evidence type="ECO:0000256" key="7">
    <source>
        <dbReference type="ARBA" id="ARBA00023273"/>
    </source>
</evidence>
<evidence type="ECO:0000313" key="9">
    <source>
        <dbReference type="Proteomes" id="UP001152798"/>
    </source>
</evidence>
<dbReference type="AlphaFoldDB" id="A0A9P0MT79"/>
<dbReference type="InterPro" id="IPR032675">
    <property type="entry name" value="LRR_dom_sf"/>
</dbReference>
<gene>
    <name evidence="8" type="ORF">NEZAVI_LOCUS14272</name>
</gene>
<dbReference type="EMBL" id="OV725082">
    <property type="protein sequence ID" value="CAH1406298.1"/>
    <property type="molecule type" value="Genomic_DNA"/>
</dbReference>
<evidence type="ECO:0000256" key="6">
    <source>
        <dbReference type="ARBA" id="ARBA00023212"/>
    </source>
</evidence>
<dbReference type="SMART" id="SM00365">
    <property type="entry name" value="LRR_SD22"/>
    <property type="match status" value="2"/>
</dbReference>
<evidence type="ECO:0008006" key="10">
    <source>
        <dbReference type="Google" id="ProtNLM"/>
    </source>
</evidence>